<keyword evidence="1" id="KW-1133">Transmembrane helix</keyword>
<evidence type="ECO:0000313" key="3">
    <source>
        <dbReference type="Proteomes" id="UP000327013"/>
    </source>
</evidence>
<keyword evidence="1" id="KW-0812">Transmembrane</keyword>
<protein>
    <submittedName>
        <fullName evidence="2">Uncharacterized protein</fullName>
    </submittedName>
</protein>
<reference evidence="2 3" key="1">
    <citation type="submission" date="2019-06" db="EMBL/GenBank/DDBJ databases">
        <title>A chromosomal-level reference genome of Carpinus fangiana (Coryloideae, Betulaceae).</title>
        <authorList>
            <person name="Yang X."/>
            <person name="Wang Z."/>
            <person name="Zhang L."/>
            <person name="Hao G."/>
            <person name="Liu J."/>
            <person name="Yang Y."/>
        </authorList>
    </citation>
    <scope>NUCLEOTIDE SEQUENCE [LARGE SCALE GENOMIC DNA]</scope>
    <source>
        <strain evidence="2">Cfa_2016G</strain>
        <tissue evidence="2">Leaf</tissue>
    </source>
</reference>
<dbReference type="EMBL" id="CM017321">
    <property type="protein sequence ID" value="KAE7998210.1"/>
    <property type="molecule type" value="Genomic_DNA"/>
</dbReference>
<name>A0A5N6QJB7_9ROSI</name>
<dbReference type="Proteomes" id="UP000327013">
    <property type="component" value="Chromosome 1"/>
</dbReference>
<gene>
    <name evidence="2" type="ORF">FH972_002776</name>
</gene>
<organism evidence="2 3">
    <name type="scientific">Carpinus fangiana</name>
    <dbReference type="NCBI Taxonomy" id="176857"/>
    <lineage>
        <taxon>Eukaryota</taxon>
        <taxon>Viridiplantae</taxon>
        <taxon>Streptophyta</taxon>
        <taxon>Embryophyta</taxon>
        <taxon>Tracheophyta</taxon>
        <taxon>Spermatophyta</taxon>
        <taxon>Magnoliopsida</taxon>
        <taxon>eudicotyledons</taxon>
        <taxon>Gunneridae</taxon>
        <taxon>Pentapetalae</taxon>
        <taxon>rosids</taxon>
        <taxon>fabids</taxon>
        <taxon>Fagales</taxon>
        <taxon>Betulaceae</taxon>
        <taxon>Carpinus</taxon>
    </lineage>
</organism>
<proteinExistence type="predicted"/>
<keyword evidence="3" id="KW-1185">Reference proteome</keyword>
<evidence type="ECO:0000313" key="2">
    <source>
        <dbReference type="EMBL" id="KAE7998210.1"/>
    </source>
</evidence>
<accession>A0A5N6QJB7</accession>
<sequence length="157" mass="16834">MDYMITNNSGGALKATTLKSKLQQVHLKSLFLVAATLPFAAIEILFLGTQTMRSQNLTTPELAGVRANIYLRPPPRGLVFASIGPEIGQGTTAGPAAEGIAKSNIGQGTTAGHAEEGIAKQPRRREKYEVLMKKAFILNQNVNQLIPIHSVKVSKAL</sequence>
<evidence type="ECO:0000256" key="1">
    <source>
        <dbReference type="SAM" id="Phobius"/>
    </source>
</evidence>
<dbReference type="AlphaFoldDB" id="A0A5N6QJB7"/>
<keyword evidence="1" id="KW-0472">Membrane</keyword>
<feature type="transmembrane region" description="Helical" evidence="1">
    <location>
        <begin position="29"/>
        <end position="48"/>
    </location>
</feature>